<dbReference type="Pfam" id="PF00932">
    <property type="entry name" value="LTD"/>
    <property type="match status" value="3"/>
</dbReference>
<protein>
    <submittedName>
        <fullName evidence="3">CotH protein</fullName>
    </submittedName>
</protein>
<gene>
    <name evidence="3" type="ORF">Q31b_41720</name>
</gene>
<dbReference type="Gene3D" id="2.60.120.260">
    <property type="entry name" value="Galactose-binding domain-like"/>
    <property type="match status" value="1"/>
</dbReference>
<dbReference type="CDD" id="cd14256">
    <property type="entry name" value="Dockerin_I"/>
    <property type="match status" value="1"/>
</dbReference>
<feature type="domain" description="LTD" evidence="2">
    <location>
        <begin position="1294"/>
        <end position="1433"/>
    </location>
</feature>
<reference evidence="3 4" key="1">
    <citation type="submission" date="2019-02" db="EMBL/GenBank/DDBJ databases">
        <title>Deep-cultivation of Planctomycetes and their phenomic and genomic characterization uncovers novel biology.</title>
        <authorList>
            <person name="Wiegand S."/>
            <person name="Jogler M."/>
            <person name="Boedeker C."/>
            <person name="Pinto D."/>
            <person name="Vollmers J."/>
            <person name="Rivas-Marin E."/>
            <person name="Kohn T."/>
            <person name="Peeters S.H."/>
            <person name="Heuer A."/>
            <person name="Rast P."/>
            <person name="Oberbeckmann S."/>
            <person name="Bunk B."/>
            <person name="Jeske O."/>
            <person name="Meyerdierks A."/>
            <person name="Storesund J.E."/>
            <person name="Kallscheuer N."/>
            <person name="Luecker S."/>
            <person name="Lage O.M."/>
            <person name="Pohl T."/>
            <person name="Merkel B.J."/>
            <person name="Hornburger P."/>
            <person name="Mueller R.-W."/>
            <person name="Bruemmer F."/>
            <person name="Labrenz M."/>
            <person name="Spormann A.M."/>
            <person name="Op Den Camp H."/>
            <person name="Overmann J."/>
            <person name="Amann R."/>
            <person name="Jetten M.S.M."/>
            <person name="Mascher T."/>
            <person name="Medema M.H."/>
            <person name="Devos D.P."/>
            <person name="Kaster A.-K."/>
            <person name="Ovreas L."/>
            <person name="Rohde M."/>
            <person name="Galperin M.Y."/>
            <person name="Jogler C."/>
        </authorList>
    </citation>
    <scope>NUCLEOTIDE SEQUENCE [LARGE SCALE GENOMIC DNA]</scope>
    <source>
        <strain evidence="3 4">Q31b</strain>
    </source>
</reference>
<dbReference type="InterPro" id="IPR036439">
    <property type="entry name" value="Dockerin_dom_sf"/>
</dbReference>
<dbReference type="PROSITE" id="PS51841">
    <property type="entry name" value="LTD"/>
    <property type="match status" value="3"/>
</dbReference>
<dbReference type="OrthoDB" id="223034at2"/>
<dbReference type="SUPFAM" id="SSF74853">
    <property type="entry name" value="Lamin A/C globular tail domain"/>
    <property type="match status" value="3"/>
</dbReference>
<sequence>MPRLRPKKTRLRRLETLEKRQLLAADFQLTEFLASNGSSLTDSYGRSSDWVEIRNIGDMAGDLEGWSLTDDADELDQWTFPDTPQSELAAGEFLVVFASGDGTPEPSSGELHTNFKLSADGEYLALVRPDGQVANEFGSATSDYPEQFQDISYGIDPSVVSGNAHRYFSTPTPGSVNGVGVEGFVEDTTFSLDRGFYTAPIVVNVTSATTGATIVYTTDGSTPTLSNGTAVFAGANTSPTASVPITTTTLRAAAFKTGLLATNVDTQSYFYLNDVVDQPADPSGFPNKWGSANADYEVDPDIANAEVLTALMDLPTLSLTADVDDIFGTDGIYSNPREEDIEIASSVEWILADGSSGFQIDAGLQISGGASRIPTSSPKHSMSLRFRSEYGAGRLNYPLFDDAVNAALGGSAVTEFNSLQLRAVYNNSWVHNNAEQRERATMIRDQFIRDSMIAMGNDDGGRGTYANLYLNGLYWGVYNVHERPEASHYAAYHGGDDDRIDALNGGTPVDGTIDSYNALQAAAAAKDWDEVTERLDVDNFIDFTIINAYGGNSDIKPHNNWRAAGGGLDDAKWRMYAWDSERTLEGVDGTLPSGMVDPTEMLADLSEIPEFVVRFGDRLHMHFSEGGALTPAANQARFNARVDELQDAIAGESARWGDYRVAQQPYTKEAEWTTEINRLINEYFPDRSDLVLDDYKTIGLYPNLEAPKTLIDSGVQVGGPVDPGSELTFSASVGSIYYTTDGSDPRLAGGSVNPDATLYNHTNQREIVSAGASWMYDDTGTDLGTAWQFSSYDDSAWSMGDAELGYGESDEATVISYGADPADKFPTAYFRKTITVTEAFDALALQLKVDDGAVVYINGVEAARMNMPTGSIDYSTGASNAAADDGNTFTGITLDPNLLVVGNNVIAIEVHQVRSMVNGERTGPVGSSDFSFDAALVGATSVDDPIVLNQSVQIRTRAVDTEGEWSALQASDFVVAGAVADATNFRITEINYHPHEVTDAEIDAVPGSVADDFDFEFIEVMNTSASEAISLSGLRLANAVEFEFDDVVLAPMQRAVVVADAVSFATRYGSSADSPILVLGTWSGSLKNSSEEIQIIDESDNVIMAVEYIDSDPWPIAADGSGGTLSLIDPLNTPADQLEKPYRWAVGGVVGGSPGGDYLAPQGIIINEILSHTDAPQSDSIELLNASDQVIDISGWWLSDSGDELLKYQIPTIAALQPGEVVVFDEEDFNVDPALPGQVSFALNGAEGEEVYLTQAVGGVVTRIEDAVEFGATFNGMSLGRIPDTLRLVPLQDRSLGFTNGDFAFSDVVISELNYHPGQVSQAALDLDPSMTPSDLEFIELTNRTGSTIDLTDWRLRGEADFDFATGQLMASGQSLVVTTFDPSDSANESRVAAFKAQFGIGETVVLVGPFSGSLSNNHGVVKLQSPDEPPLDDPGITPHINVDELFYDDLAPWPVSADGSGNSLNRIDPSPLGADASSWEAATPTPGTNTLSLPDQVVRLRSYGRQFNRRNSTWGFQAFVVNTTPDTFSYPMRLLIKNLEPAGAVVANPDGVLSDGTPYFEILGEGTLSPGGFTDSLVIAVETPGQSGYNFDGVLQSIVSSSGSMDDGNIQQLALTSEEGTPPTFHNDNLDGDVNRDGKVTALDALNVINHLAQQETLVGEEIAGIMNMAASPLYDVSNDGEITALDALLVINQLSQQPSSAVVASTLGEAERNPLGSDQATDIVLLDFFEPSTSRRIGSGSLDDRVSEGREDDGMLFNELDWLQRSLF</sequence>
<evidence type="ECO:0000256" key="1">
    <source>
        <dbReference type="SAM" id="MobiDB-lite"/>
    </source>
</evidence>
<dbReference type="InterPro" id="IPR002105">
    <property type="entry name" value="Dockerin_1_rpt"/>
</dbReference>
<evidence type="ECO:0000313" key="4">
    <source>
        <dbReference type="Proteomes" id="UP000315471"/>
    </source>
</evidence>
<dbReference type="RefSeq" id="WP_146601345.1">
    <property type="nucleotide sequence ID" value="NZ_SJPY01000006.1"/>
</dbReference>
<dbReference type="Pfam" id="PF00404">
    <property type="entry name" value="Dockerin_1"/>
    <property type="match status" value="1"/>
</dbReference>
<feature type="domain" description="LTD" evidence="2">
    <location>
        <begin position="18"/>
        <end position="169"/>
    </location>
</feature>
<dbReference type="Pfam" id="PF13290">
    <property type="entry name" value="CHB_HEX_C_1"/>
    <property type="match status" value="1"/>
</dbReference>
<organism evidence="3 4">
    <name type="scientific">Novipirellula aureliae</name>
    <dbReference type="NCBI Taxonomy" id="2527966"/>
    <lineage>
        <taxon>Bacteria</taxon>
        <taxon>Pseudomonadati</taxon>
        <taxon>Planctomycetota</taxon>
        <taxon>Planctomycetia</taxon>
        <taxon>Pirellulales</taxon>
        <taxon>Pirellulaceae</taxon>
        <taxon>Novipirellula</taxon>
    </lineage>
</organism>
<accession>A0A5C6DQI0</accession>
<dbReference type="InterPro" id="IPR001322">
    <property type="entry name" value="Lamin_tail_dom"/>
</dbReference>
<dbReference type="EMBL" id="SJPY01000006">
    <property type="protein sequence ID" value="TWU39090.1"/>
    <property type="molecule type" value="Genomic_DNA"/>
</dbReference>
<dbReference type="Pfam" id="PF08757">
    <property type="entry name" value="CotH"/>
    <property type="match status" value="1"/>
</dbReference>
<dbReference type="GO" id="GO:0000272">
    <property type="term" value="P:polysaccharide catabolic process"/>
    <property type="evidence" value="ECO:0007669"/>
    <property type="project" value="InterPro"/>
</dbReference>
<dbReference type="Gene3D" id="1.10.1330.10">
    <property type="entry name" value="Dockerin domain"/>
    <property type="match status" value="1"/>
</dbReference>
<evidence type="ECO:0000259" key="2">
    <source>
        <dbReference type="PROSITE" id="PS51841"/>
    </source>
</evidence>
<dbReference type="InterPro" id="IPR059177">
    <property type="entry name" value="GH29D-like_dom"/>
</dbReference>
<dbReference type="InterPro" id="IPR036415">
    <property type="entry name" value="Lamin_tail_dom_sf"/>
</dbReference>
<proteinExistence type="predicted"/>
<comment type="caution">
    <text evidence="3">The sequence shown here is derived from an EMBL/GenBank/DDBJ whole genome shotgun (WGS) entry which is preliminary data.</text>
</comment>
<dbReference type="SUPFAM" id="SSF63446">
    <property type="entry name" value="Type I dockerin domain"/>
    <property type="match status" value="1"/>
</dbReference>
<evidence type="ECO:0000313" key="3">
    <source>
        <dbReference type="EMBL" id="TWU39090.1"/>
    </source>
</evidence>
<dbReference type="InterPro" id="IPR014867">
    <property type="entry name" value="Spore_coat_CotH_CotH2/3/7"/>
</dbReference>
<name>A0A5C6DQI0_9BACT</name>
<dbReference type="Gene3D" id="2.60.40.1260">
    <property type="entry name" value="Lamin Tail domain"/>
    <property type="match status" value="3"/>
</dbReference>
<dbReference type="Proteomes" id="UP000315471">
    <property type="component" value="Unassembled WGS sequence"/>
</dbReference>
<keyword evidence="4" id="KW-1185">Reference proteome</keyword>
<feature type="domain" description="LTD" evidence="2">
    <location>
        <begin position="1154"/>
        <end position="1272"/>
    </location>
</feature>
<feature type="region of interest" description="Disordered" evidence="1">
    <location>
        <begin position="1460"/>
        <end position="1493"/>
    </location>
</feature>
<dbReference type="GO" id="GO:0004553">
    <property type="term" value="F:hydrolase activity, hydrolyzing O-glycosyl compounds"/>
    <property type="evidence" value="ECO:0007669"/>
    <property type="project" value="InterPro"/>
</dbReference>